<reference evidence="3 4" key="1">
    <citation type="submission" date="2018-06" db="EMBL/GenBank/DDBJ databases">
        <authorList>
            <consortium name="Pathogen Informatics"/>
            <person name="Doyle S."/>
        </authorList>
    </citation>
    <scope>NUCLEOTIDE SEQUENCE [LARGE SCALE GENOMIC DNA]</scope>
    <source>
        <strain evidence="3 4">NCTC11190</strain>
    </source>
</reference>
<organism evidence="3 4">
    <name type="scientific">Rikenella microfusus</name>
    <dbReference type="NCBI Taxonomy" id="28139"/>
    <lineage>
        <taxon>Bacteria</taxon>
        <taxon>Pseudomonadati</taxon>
        <taxon>Bacteroidota</taxon>
        <taxon>Bacteroidia</taxon>
        <taxon>Bacteroidales</taxon>
        <taxon>Rikenellaceae</taxon>
        <taxon>Rikenella</taxon>
    </lineage>
</organism>
<evidence type="ECO:0000256" key="2">
    <source>
        <dbReference type="SAM" id="SignalP"/>
    </source>
</evidence>
<dbReference type="EMBL" id="UGVL01000001">
    <property type="protein sequence ID" value="SUE34830.1"/>
    <property type="molecule type" value="Genomic_DNA"/>
</dbReference>
<gene>
    <name evidence="3" type="ORF">NCTC11190_02065</name>
</gene>
<feature type="region of interest" description="Disordered" evidence="1">
    <location>
        <begin position="148"/>
        <end position="194"/>
    </location>
</feature>
<dbReference type="Proteomes" id="UP000255233">
    <property type="component" value="Unassembled WGS sequence"/>
</dbReference>
<feature type="signal peptide" evidence="2">
    <location>
        <begin position="1"/>
        <end position="23"/>
    </location>
</feature>
<evidence type="ECO:0000313" key="4">
    <source>
        <dbReference type="Proteomes" id="UP000255233"/>
    </source>
</evidence>
<feature type="chain" id="PRO_5017069594" evidence="2">
    <location>
        <begin position="24"/>
        <end position="308"/>
    </location>
</feature>
<keyword evidence="2" id="KW-0732">Signal</keyword>
<evidence type="ECO:0000256" key="1">
    <source>
        <dbReference type="SAM" id="MobiDB-lite"/>
    </source>
</evidence>
<accession>A0A379MVC8</accession>
<feature type="compositionally biased region" description="Polar residues" evidence="1">
    <location>
        <begin position="164"/>
        <end position="194"/>
    </location>
</feature>
<name>A0A379MVC8_9BACT</name>
<proteinExistence type="predicted"/>
<protein>
    <submittedName>
        <fullName evidence="3">Uncharacterized protein</fullName>
    </submittedName>
</protein>
<keyword evidence="4" id="KW-1185">Reference proteome</keyword>
<sequence length="308" mass="34854">MKHLYCLYLGLLLVLPLTPTAKAQDAQDRAVIEKISDKKLRKTIEKSLSEALINGRSIAILRVKDRKLKSAAADQIIYVQARLDGFLNASRRGETIETGDVPDRIQEIQTLDPVWPVHFYQKELQAYSNQPTAVAAEPQQPVAKTIEESKPAPEATPKKTAATQQPVGTVREQTTATKETPSLSTVSTDTPAKSSETFSLSDIPGWGWIVLGSVLFLWVQKRRHFKKCPQCGKWNAMRRSGSWHVVDTEASYVTKELKTRNRRGEVVRTEECTVPATIYTYRMHRLCKYRKCGCTGEDYIYKKVKREN</sequence>
<dbReference type="STRING" id="880526.GCA_000427365_01753"/>
<evidence type="ECO:0000313" key="3">
    <source>
        <dbReference type="EMBL" id="SUE34830.1"/>
    </source>
</evidence>
<feature type="compositionally biased region" description="Low complexity" evidence="1">
    <location>
        <begin position="152"/>
        <end position="163"/>
    </location>
</feature>
<dbReference type="AlphaFoldDB" id="A0A379MVC8"/>